<keyword evidence="11" id="KW-1185">Reference proteome</keyword>
<evidence type="ECO:0000256" key="4">
    <source>
        <dbReference type="ARBA" id="ARBA00022603"/>
    </source>
</evidence>
<feature type="domain" description="Methylated-DNA-[protein]-cysteine S-methyltransferase DNA binding" evidence="9">
    <location>
        <begin position="109"/>
        <end position="186"/>
    </location>
</feature>
<dbReference type="NCBIfam" id="TIGR00589">
    <property type="entry name" value="ogt"/>
    <property type="match status" value="1"/>
</dbReference>
<gene>
    <name evidence="10" type="ORF">XI38_09010</name>
</gene>
<evidence type="ECO:0000313" key="11">
    <source>
        <dbReference type="Proteomes" id="UP000037737"/>
    </source>
</evidence>
<dbReference type="EMBL" id="LAVO01000008">
    <property type="protein sequence ID" value="KOS10718.1"/>
    <property type="molecule type" value="Genomic_DNA"/>
</dbReference>
<dbReference type="AlphaFoldDB" id="A0A0M8MFZ6"/>
<keyword evidence="7" id="KW-0234">DNA repair</keyword>
<evidence type="ECO:0000256" key="7">
    <source>
        <dbReference type="ARBA" id="ARBA00023204"/>
    </source>
</evidence>
<evidence type="ECO:0000313" key="10">
    <source>
        <dbReference type="EMBL" id="KOS10718.1"/>
    </source>
</evidence>
<name>A0A0M8MFZ6_9MICO</name>
<evidence type="ECO:0000259" key="9">
    <source>
        <dbReference type="Pfam" id="PF01035"/>
    </source>
</evidence>
<comment type="caution">
    <text evidence="10">The sequence shown here is derived from an EMBL/GenBank/DDBJ whole genome shotgun (WGS) entry which is preliminary data.</text>
</comment>
<dbReference type="KEGG" id="mcw:A8L33_13135"/>
<dbReference type="PANTHER" id="PTHR10815">
    <property type="entry name" value="METHYLATED-DNA--PROTEIN-CYSTEINE METHYLTRANSFERASE"/>
    <property type="match status" value="1"/>
</dbReference>
<dbReference type="CDD" id="cd06445">
    <property type="entry name" value="ATase"/>
    <property type="match status" value="1"/>
</dbReference>
<dbReference type="GO" id="GO:0006281">
    <property type="term" value="P:DNA repair"/>
    <property type="evidence" value="ECO:0007669"/>
    <property type="project" value="UniProtKB-KW"/>
</dbReference>
<dbReference type="InterPro" id="IPR036217">
    <property type="entry name" value="MethylDNA_cys_MeTrfase_DNAb"/>
</dbReference>
<dbReference type="GO" id="GO:0003908">
    <property type="term" value="F:methylated-DNA-[protein]-cysteine S-methyltransferase activity"/>
    <property type="evidence" value="ECO:0007669"/>
    <property type="project" value="UniProtKB-EC"/>
</dbReference>
<dbReference type="OrthoDB" id="9802228at2"/>
<comment type="catalytic activity">
    <reaction evidence="8">
        <text>a 6-O-methyl-2'-deoxyguanosine in DNA + L-cysteinyl-[protein] = S-methyl-L-cysteinyl-[protein] + a 2'-deoxyguanosine in DNA</text>
        <dbReference type="Rhea" id="RHEA:24000"/>
        <dbReference type="Rhea" id="RHEA-COMP:10131"/>
        <dbReference type="Rhea" id="RHEA-COMP:10132"/>
        <dbReference type="Rhea" id="RHEA-COMP:11367"/>
        <dbReference type="Rhea" id="RHEA-COMP:11368"/>
        <dbReference type="ChEBI" id="CHEBI:29950"/>
        <dbReference type="ChEBI" id="CHEBI:82612"/>
        <dbReference type="ChEBI" id="CHEBI:85445"/>
        <dbReference type="ChEBI" id="CHEBI:85448"/>
        <dbReference type="EC" id="2.1.1.63"/>
    </reaction>
</comment>
<evidence type="ECO:0000256" key="1">
    <source>
        <dbReference type="ARBA" id="ARBA00001286"/>
    </source>
</evidence>
<organism evidence="10 11">
    <name type="scientific">Microbacterium aurantiacum</name>
    <dbReference type="NCBI Taxonomy" id="162393"/>
    <lineage>
        <taxon>Bacteria</taxon>
        <taxon>Bacillati</taxon>
        <taxon>Actinomycetota</taxon>
        <taxon>Actinomycetes</taxon>
        <taxon>Micrococcales</taxon>
        <taxon>Microbacteriaceae</taxon>
        <taxon>Microbacterium</taxon>
    </lineage>
</organism>
<accession>A0A0M8MFZ6</accession>
<keyword evidence="6" id="KW-0227">DNA damage</keyword>
<dbReference type="Proteomes" id="UP000037737">
    <property type="component" value="Unassembled WGS sequence"/>
</dbReference>
<dbReference type="InterPro" id="IPR014048">
    <property type="entry name" value="MethylDNA_cys_MeTrfase_DNA-bd"/>
</dbReference>
<dbReference type="InterPro" id="IPR036388">
    <property type="entry name" value="WH-like_DNA-bd_sf"/>
</dbReference>
<dbReference type="EC" id="2.1.1.63" evidence="3"/>
<reference evidence="10" key="1">
    <citation type="submission" date="2015-04" db="EMBL/GenBank/DDBJ databases">
        <title>Complete genome sequence of Microbacterium chocolatum SIT 101, a bacterium enantioselectively hydrolyzing mesomeric diesters.</title>
        <authorList>
            <person name="Li X."/>
            <person name="Xu Y."/>
        </authorList>
    </citation>
    <scope>NUCLEOTIDE SEQUENCE [LARGE SCALE GENOMIC DNA]</scope>
    <source>
        <strain evidence="10">SIT 101</strain>
    </source>
</reference>
<dbReference type="GO" id="GO:0032259">
    <property type="term" value="P:methylation"/>
    <property type="evidence" value="ECO:0007669"/>
    <property type="project" value="UniProtKB-KW"/>
</dbReference>
<evidence type="ECO:0000256" key="8">
    <source>
        <dbReference type="ARBA" id="ARBA00049348"/>
    </source>
</evidence>
<dbReference type="Gene3D" id="1.10.10.10">
    <property type="entry name" value="Winged helix-like DNA-binding domain superfamily/Winged helix DNA-binding domain"/>
    <property type="match status" value="1"/>
</dbReference>
<dbReference type="PATRIC" id="fig|84292.3.peg.1837"/>
<dbReference type="PANTHER" id="PTHR10815:SF5">
    <property type="entry name" value="METHYLATED-DNA--PROTEIN-CYSTEINE METHYLTRANSFERASE"/>
    <property type="match status" value="1"/>
</dbReference>
<protein>
    <recommendedName>
        <fullName evidence="3">methylated-DNA--[protein]-cysteine S-methyltransferase</fullName>
        <ecNumber evidence="3">2.1.1.63</ecNumber>
    </recommendedName>
</protein>
<keyword evidence="5" id="KW-0808">Transferase</keyword>
<dbReference type="SUPFAM" id="SSF46767">
    <property type="entry name" value="Methylated DNA-protein cysteine methyltransferase, C-terminal domain"/>
    <property type="match status" value="1"/>
</dbReference>
<comment type="similarity">
    <text evidence="2">Belongs to the MGMT family.</text>
</comment>
<evidence type="ECO:0000256" key="6">
    <source>
        <dbReference type="ARBA" id="ARBA00022763"/>
    </source>
</evidence>
<evidence type="ECO:0000256" key="5">
    <source>
        <dbReference type="ARBA" id="ARBA00022679"/>
    </source>
</evidence>
<dbReference type="Pfam" id="PF01035">
    <property type="entry name" value="DNA_binding_1"/>
    <property type="match status" value="1"/>
</dbReference>
<dbReference type="FunFam" id="1.10.10.10:FF:000214">
    <property type="entry name" value="Methylated-DNA--protein-cysteine methyltransferase"/>
    <property type="match status" value="1"/>
</dbReference>
<evidence type="ECO:0000256" key="3">
    <source>
        <dbReference type="ARBA" id="ARBA00011918"/>
    </source>
</evidence>
<comment type="catalytic activity">
    <reaction evidence="1">
        <text>a 4-O-methyl-thymidine in DNA + L-cysteinyl-[protein] = a thymidine in DNA + S-methyl-L-cysteinyl-[protein]</text>
        <dbReference type="Rhea" id="RHEA:53428"/>
        <dbReference type="Rhea" id="RHEA-COMP:10131"/>
        <dbReference type="Rhea" id="RHEA-COMP:10132"/>
        <dbReference type="Rhea" id="RHEA-COMP:13555"/>
        <dbReference type="Rhea" id="RHEA-COMP:13556"/>
        <dbReference type="ChEBI" id="CHEBI:29950"/>
        <dbReference type="ChEBI" id="CHEBI:82612"/>
        <dbReference type="ChEBI" id="CHEBI:137386"/>
        <dbReference type="ChEBI" id="CHEBI:137387"/>
        <dbReference type="EC" id="2.1.1.63"/>
    </reaction>
</comment>
<proteinExistence type="inferred from homology"/>
<evidence type="ECO:0000256" key="2">
    <source>
        <dbReference type="ARBA" id="ARBA00008711"/>
    </source>
</evidence>
<sequence length="192" mass="20002">MTSHEPPRFLLQPSPVGDVLIVAAATGIVELHPIEVPLSIALERVALRTGIIPTPVNGSAPHPEGSPSAIAERAADAVEEYFDGAEHDGGAGARHPLDLPWDWTGVHGFTRAALEAVCTIPYGETAGYGEVAVLAGSPGAARAVGTACARTPFSILVPVHRVVRADGSIGEYGGRPEVKRALLDLEVSRTRP</sequence>
<keyword evidence="4 10" id="KW-0489">Methyltransferase</keyword>